<dbReference type="SUPFAM" id="SSF51197">
    <property type="entry name" value="Clavaminate synthase-like"/>
    <property type="match status" value="1"/>
</dbReference>
<accession>A0ABR3FZV0</accession>
<evidence type="ECO:0000313" key="2">
    <source>
        <dbReference type="Proteomes" id="UP001465976"/>
    </source>
</evidence>
<protein>
    <recommendedName>
        <fullName evidence="3">DUF1479-domain-containing protein</fullName>
    </recommendedName>
</protein>
<dbReference type="InterPro" id="IPR010856">
    <property type="entry name" value="Gig2-like"/>
</dbReference>
<gene>
    <name evidence="1" type="ORF">V5O48_001074</name>
</gene>
<dbReference type="Pfam" id="PF07350">
    <property type="entry name" value="Gig2-like"/>
    <property type="match status" value="1"/>
</dbReference>
<dbReference type="PANTHER" id="PTHR30613:SF1">
    <property type="entry name" value="DUF1479 DOMAIN PROTEIN (AFU_ORTHOLOGUE AFUA_5G09280)"/>
    <property type="match status" value="1"/>
</dbReference>
<dbReference type="InterPro" id="IPR027443">
    <property type="entry name" value="IPNS-like_sf"/>
</dbReference>
<dbReference type="Gene3D" id="2.60.120.330">
    <property type="entry name" value="B-lactam Antibiotic, Isopenicillin N Synthase, Chain"/>
    <property type="match status" value="1"/>
</dbReference>
<sequence>MLARSPLRSFSQFRTPLVRGITSSSRQAFAAAVDIKEKKEGDISSVFSSLGRKEDVFPERFAQLKREMWNEKLLDSWNEILAELETKTEEIASLGPKASFDDAPLWWETAIPRVSYAEIRDGLSPEQTKQIKEAGIVVVTGAVPKEGTWKKAVRDYAAANKPLVRGFPADNVQVYEFYNSVPQTRARTHPAVLDTQRFLLTLWHTSNPAADVSLDTPMSYFDRLRIRLPGDKMFTLGPHVDAGSVERWEDPTYRRCFKNILEGNWKAHDSYDVWPRINAKGDLYQAPSQCSIFRPWQGWLSISTTGPGEGTLRFLPALRLSTTYMMLRPFFKPTSNGKWEPDLDGPMFPGSGLGRCQEFTTDSHPHLKLDKTMVSMPRVEPGDQVYWHCDGIHSVEDEHRGEGDSSVMYIPAVPLTTYNAHYLRSQRKNFVAGRPAPDFPGGEGESKFVGRATVDDITTKFGKQAYGFEPFDATSPFVEKANAIIASA</sequence>
<keyword evidence="2" id="KW-1185">Reference proteome</keyword>
<name>A0ABR3FZV0_9AGAR</name>
<dbReference type="Proteomes" id="UP001465976">
    <property type="component" value="Unassembled WGS sequence"/>
</dbReference>
<dbReference type="PANTHER" id="PTHR30613">
    <property type="entry name" value="UNCHARACTERIZED PROTEIN YBIU-RELATED"/>
    <property type="match status" value="1"/>
</dbReference>
<evidence type="ECO:0008006" key="3">
    <source>
        <dbReference type="Google" id="ProtNLM"/>
    </source>
</evidence>
<organism evidence="1 2">
    <name type="scientific">Marasmius crinis-equi</name>
    <dbReference type="NCBI Taxonomy" id="585013"/>
    <lineage>
        <taxon>Eukaryota</taxon>
        <taxon>Fungi</taxon>
        <taxon>Dikarya</taxon>
        <taxon>Basidiomycota</taxon>
        <taxon>Agaricomycotina</taxon>
        <taxon>Agaricomycetes</taxon>
        <taxon>Agaricomycetidae</taxon>
        <taxon>Agaricales</taxon>
        <taxon>Marasmiineae</taxon>
        <taxon>Marasmiaceae</taxon>
        <taxon>Marasmius</taxon>
    </lineage>
</organism>
<comment type="caution">
    <text evidence="1">The sequence shown here is derived from an EMBL/GenBank/DDBJ whole genome shotgun (WGS) entry which is preliminary data.</text>
</comment>
<evidence type="ECO:0000313" key="1">
    <source>
        <dbReference type="EMBL" id="KAL0580982.1"/>
    </source>
</evidence>
<reference evidence="1 2" key="1">
    <citation type="submission" date="2024-02" db="EMBL/GenBank/DDBJ databases">
        <title>A draft genome for the cacao thread blight pathogen Marasmius crinis-equi.</title>
        <authorList>
            <person name="Cohen S.P."/>
            <person name="Baruah I.K."/>
            <person name="Amoako-Attah I."/>
            <person name="Bukari Y."/>
            <person name="Meinhardt L.W."/>
            <person name="Bailey B.A."/>
        </authorList>
    </citation>
    <scope>NUCLEOTIDE SEQUENCE [LARGE SCALE GENOMIC DNA]</scope>
    <source>
        <strain evidence="1 2">GH-76</strain>
    </source>
</reference>
<proteinExistence type="predicted"/>
<dbReference type="EMBL" id="JBAHYK010000019">
    <property type="protein sequence ID" value="KAL0580982.1"/>
    <property type="molecule type" value="Genomic_DNA"/>
</dbReference>